<dbReference type="Pfam" id="PF04981">
    <property type="entry name" value="NMD3"/>
    <property type="match status" value="1"/>
</dbReference>
<comment type="function">
    <text evidence="1">Acts as an adapter for the XPO1/CRM1-mediated export of the 60S ribosomal subunit.</text>
</comment>
<dbReference type="GO" id="GO:0005634">
    <property type="term" value="C:nucleus"/>
    <property type="evidence" value="ECO:0007669"/>
    <property type="project" value="UniProtKB-SubCell"/>
</dbReference>
<name>A0A7S2D5N3_9STRA</name>
<dbReference type="InterPro" id="IPR039768">
    <property type="entry name" value="Nmd3"/>
</dbReference>
<keyword evidence="1" id="KW-0653">Protein transport</keyword>
<dbReference type="AlphaFoldDB" id="A0A7S2D5N3"/>
<feature type="compositionally biased region" description="Polar residues" evidence="2">
    <location>
        <begin position="204"/>
        <end position="214"/>
    </location>
</feature>
<comment type="subcellular location">
    <subcellularLocation>
        <location evidence="1">Cytoplasm</location>
    </subcellularLocation>
    <subcellularLocation>
        <location evidence="1">Nucleus</location>
    </subcellularLocation>
</comment>
<feature type="domain" description="Nmd3 N-terminal" evidence="3">
    <location>
        <begin position="6"/>
        <end position="87"/>
    </location>
</feature>
<keyword evidence="1" id="KW-0813">Transport</keyword>
<evidence type="ECO:0000256" key="1">
    <source>
        <dbReference type="RuleBase" id="RU364108"/>
    </source>
</evidence>
<protein>
    <recommendedName>
        <fullName evidence="1">60S ribosomal export protein NMD3</fullName>
    </recommendedName>
</protein>
<dbReference type="GO" id="GO:0000055">
    <property type="term" value="P:ribosomal large subunit export from nucleus"/>
    <property type="evidence" value="ECO:0007669"/>
    <property type="project" value="TreeGrafter"/>
</dbReference>
<feature type="region of interest" description="Disordered" evidence="2">
    <location>
        <begin position="351"/>
        <end position="428"/>
    </location>
</feature>
<evidence type="ECO:0000256" key="2">
    <source>
        <dbReference type="SAM" id="MobiDB-lite"/>
    </source>
</evidence>
<gene>
    <name evidence="4" type="ORF">DSPE1174_LOCUS19480</name>
</gene>
<sequence length="428" mass="45829">MDIQNRTLAAVEARSLDAKDIMQGALGVQQKKDGLDFYFKDARSGHKLVDWIKGIAPTRPIRSSTKVVSRDFKNNTGNVKHTLVVEISPLCKDDLVLVTSDTSMKKRGEGKTGGLVNKYAGLHIVTRVATLVRLTRIDGRASSDPVIVGASNLDVSADDWWRLEKAGLGTILRSTRDLVGFLVSHTLGTSTATTPTATATTPSLSDDVSSSEPTGLQPPDTVGGRAKKNEGAGGALPHTAMVDPTPRKQLEPGQASGGLTLASLESLVPCAARHLRPPPSSHDVFLGYDLSTVDAAVALPRVVLVRFQQRSSVEAHLDAKATTRVDDDDSSVVPETADVSVLAKGLSEVTLSPPSRISTTQRKQQARKARRALKQEQRQKKKKGQKPKVEGNTHDDDAAAGNDNGTREKSGEEDQPVENSEVMLNHAP</sequence>
<proteinExistence type="inferred from homology"/>
<feature type="compositionally biased region" description="Polar residues" evidence="2">
    <location>
        <begin position="351"/>
        <end position="360"/>
    </location>
</feature>
<dbReference type="GO" id="GO:0015031">
    <property type="term" value="P:protein transport"/>
    <property type="evidence" value="ECO:0007669"/>
    <property type="project" value="UniProtKB-KW"/>
</dbReference>
<dbReference type="InterPro" id="IPR007064">
    <property type="entry name" value="Nmd3_N"/>
</dbReference>
<comment type="similarity">
    <text evidence="1">Belongs to the NMD3 family.</text>
</comment>
<reference evidence="4" key="1">
    <citation type="submission" date="2021-01" db="EMBL/GenBank/DDBJ databases">
        <authorList>
            <person name="Corre E."/>
            <person name="Pelletier E."/>
            <person name="Niang G."/>
            <person name="Scheremetjew M."/>
            <person name="Finn R."/>
            <person name="Kale V."/>
            <person name="Holt S."/>
            <person name="Cochrane G."/>
            <person name="Meng A."/>
            <person name="Brown T."/>
            <person name="Cohen L."/>
        </authorList>
    </citation>
    <scope>NUCLEOTIDE SEQUENCE</scope>
    <source>
        <strain evidence="4">CCMP1381</strain>
    </source>
</reference>
<keyword evidence="1" id="KW-0539">Nucleus</keyword>
<dbReference type="GO" id="GO:0043023">
    <property type="term" value="F:ribosomal large subunit binding"/>
    <property type="evidence" value="ECO:0007669"/>
    <property type="project" value="InterPro"/>
</dbReference>
<feature type="compositionally biased region" description="Basic and acidic residues" evidence="2">
    <location>
        <begin position="387"/>
        <end position="397"/>
    </location>
</feature>
<feature type="region of interest" description="Disordered" evidence="2">
    <location>
        <begin position="191"/>
        <end position="255"/>
    </location>
</feature>
<feature type="compositionally biased region" description="Low complexity" evidence="2">
    <location>
        <begin position="191"/>
        <end position="203"/>
    </location>
</feature>
<dbReference type="EMBL" id="HBGS01037532">
    <property type="protein sequence ID" value="CAD9445009.1"/>
    <property type="molecule type" value="Transcribed_RNA"/>
</dbReference>
<dbReference type="GO" id="GO:0005737">
    <property type="term" value="C:cytoplasm"/>
    <property type="evidence" value="ECO:0007669"/>
    <property type="project" value="UniProtKB-SubCell"/>
</dbReference>
<evidence type="ECO:0000313" key="4">
    <source>
        <dbReference type="EMBL" id="CAD9445009.1"/>
    </source>
</evidence>
<dbReference type="PANTHER" id="PTHR12746:SF2">
    <property type="entry name" value="60S RIBOSOMAL EXPORT PROTEIN NMD3"/>
    <property type="match status" value="1"/>
</dbReference>
<accession>A0A7S2D5N3</accession>
<keyword evidence="1" id="KW-0963">Cytoplasm</keyword>
<evidence type="ECO:0000259" key="3">
    <source>
        <dbReference type="Pfam" id="PF04981"/>
    </source>
</evidence>
<organism evidence="4">
    <name type="scientific">Octactis speculum</name>
    <dbReference type="NCBI Taxonomy" id="3111310"/>
    <lineage>
        <taxon>Eukaryota</taxon>
        <taxon>Sar</taxon>
        <taxon>Stramenopiles</taxon>
        <taxon>Ochrophyta</taxon>
        <taxon>Dictyochophyceae</taxon>
        <taxon>Dictyochales</taxon>
        <taxon>Dictyochaceae</taxon>
        <taxon>Octactis</taxon>
    </lineage>
</organism>
<dbReference type="PANTHER" id="PTHR12746">
    <property type="entry name" value="NONSENSE-MEDIATED MRNA DECAY PROTEIN 3"/>
    <property type="match status" value="1"/>
</dbReference>